<name>A0A812S058_9DINO</name>
<dbReference type="EMBL" id="CAJNDS010002404">
    <property type="protein sequence ID" value="CAE7461905.1"/>
    <property type="molecule type" value="Genomic_DNA"/>
</dbReference>
<feature type="transmembrane region" description="Helical" evidence="2">
    <location>
        <begin position="74"/>
        <end position="96"/>
    </location>
</feature>
<evidence type="ECO:0000256" key="2">
    <source>
        <dbReference type="SAM" id="Phobius"/>
    </source>
</evidence>
<proteinExistence type="predicted"/>
<dbReference type="AlphaFoldDB" id="A0A812S058"/>
<organism evidence="3 4">
    <name type="scientific">Symbiodinium natans</name>
    <dbReference type="NCBI Taxonomy" id="878477"/>
    <lineage>
        <taxon>Eukaryota</taxon>
        <taxon>Sar</taxon>
        <taxon>Alveolata</taxon>
        <taxon>Dinophyceae</taxon>
        <taxon>Suessiales</taxon>
        <taxon>Symbiodiniaceae</taxon>
        <taxon>Symbiodinium</taxon>
    </lineage>
</organism>
<gene>
    <name evidence="3" type="ORF">SNAT2548_LOCUS25700</name>
</gene>
<keyword evidence="2" id="KW-0472">Membrane</keyword>
<dbReference type="OrthoDB" id="433846at2759"/>
<protein>
    <submittedName>
        <fullName evidence="3">Uncharacterized protein</fullName>
    </submittedName>
</protein>
<evidence type="ECO:0000313" key="3">
    <source>
        <dbReference type="EMBL" id="CAE7461905.1"/>
    </source>
</evidence>
<accession>A0A812S058</accession>
<evidence type="ECO:0000256" key="1">
    <source>
        <dbReference type="SAM" id="MobiDB-lite"/>
    </source>
</evidence>
<feature type="transmembrane region" description="Helical" evidence="2">
    <location>
        <begin position="138"/>
        <end position="158"/>
    </location>
</feature>
<feature type="transmembrane region" description="Helical" evidence="2">
    <location>
        <begin position="45"/>
        <end position="62"/>
    </location>
</feature>
<feature type="compositionally biased region" description="Basic and acidic residues" evidence="1">
    <location>
        <begin position="202"/>
        <end position="211"/>
    </location>
</feature>
<keyword evidence="4" id="KW-1185">Reference proteome</keyword>
<sequence length="211" mass="22972">MVIPLGAEPPAAIPEVVKTRHVYGWYLVLLLLAGLAMAQVAAGDAFAGLIFLIMAGFVIYLVQDACKHMTMYCLFMLGIMATFQCFFDTLALMSVLGGRETSVSSVQGTEDNVTVITRITEHPFFDKSMGQQYNTQSGVILASPLVMLLLASMCYLSYNAFSESLFDHDDEAGPIYEGWGAGARYGTQASGERTQPPPPRLFEGHGHRLST</sequence>
<keyword evidence="2" id="KW-1133">Transmembrane helix</keyword>
<comment type="caution">
    <text evidence="3">The sequence shown here is derived from an EMBL/GenBank/DDBJ whole genome shotgun (WGS) entry which is preliminary data.</text>
</comment>
<reference evidence="3" key="1">
    <citation type="submission" date="2021-02" db="EMBL/GenBank/DDBJ databases">
        <authorList>
            <person name="Dougan E. K."/>
            <person name="Rhodes N."/>
            <person name="Thang M."/>
            <person name="Chan C."/>
        </authorList>
    </citation>
    <scope>NUCLEOTIDE SEQUENCE</scope>
</reference>
<feature type="transmembrane region" description="Helical" evidence="2">
    <location>
        <begin position="22"/>
        <end position="39"/>
    </location>
</feature>
<feature type="region of interest" description="Disordered" evidence="1">
    <location>
        <begin position="186"/>
        <end position="211"/>
    </location>
</feature>
<keyword evidence="2" id="KW-0812">Transmembrane</keyword>
<evidence type="ECO:0000313" key="4">
    <source>
        <dbReference type="Proteomes" id="UP000604046"/>
    </source>
</evidence>
<dbReference type="Proteomes" id="UP000604046">
    <property type="component" value="Unassembled WGS sequence"/>
</dbReference>